<feature type="domain" description="ABC transporter" evidence="4">
    <location>
        <begin position="3"/>
        <end position="230"/>
    </location>
</feature>
<dbReference type="PROSITE" id="PS00211">
    <property type="entry name" value="ABC_TRANSPORTER_1"/>
    <property type="match status" value="1"/>
</dbReference>
<keyword evidence="3" id="KW-0067">ATP-binding</keyword>
<dbReference type="PANTHER" id="PTHR42939:SF3">
    <property type="entry name" value="ABC TRANSPORTER ATP-BINDING COMPONENT"/>
    <property type="match status" value="1"/>
</dbReference>
<dbReference type="SMART" id="SM00382">
    <property type="entry name" value="AAA"/>
    <property type="match status" value="1"/>
</dbReference>
<protein>
    <submittedName>
        <fullName evidence="5">ATP binding protein BviB</fullName>
    </submittedName>
</protein>
<sequence>MKDNIIEICNLKKKYDGFELNIPKLYIGKGQCIGLIGENGAGKSTLIKLILQLIGKDSGEILIFGDTIVSKQTKKEISVVFDTNNYNGNLTINELNIILNRIFGRKWDEKKYFNQVMANGLPREKKIDTFSLGMKAKLNIIIAFSHNPRILILDEATSNLDPVVRIEINNIIKQYIRDTGCTVVFSSHIVNELEEIADRLLFLRKGKIALDTTPYRLRNNYRLIKIKDKKLLSDDMLAVERNEGYYLCLTDNIKDKHETEIVKQGVSTGEVLYYLAKGVL</sequence>
<dbReference type="GO" id="GO:0005524">
    <property type="term" value="F:ATP binding"/>
    <property type="evidence" value="ECO:0007669"/>
    <property type="project" value="UniProtKB-KW"/>
</dbReference>
<evidence type="ECO:0000256" key="1">
    <source>
        <dbReference type="ARBA" id="ARBA00022448"/>
    </source>
</evidence>
<dbReference type="AlphaFoldDB" id="Q9ZGP8"/>
<dbReference type="PROSITE" id="PS50893">
    <property type="entry name" value="ABC_TRANSPORTER_2"/>
    <property type="match status" value="1"/>
</dbReference>
<dbReference type="PANTHER" id="PTHR42939">
    <property type="entry name" value="ABC TRANSPORTER ATP-BINDING PROTEIN ALBC-RELATED"/>
    <property type="match status" value="1"/>
</dbReference>
<dbReference type="Pfam" id="PF00005">
    <property type="entry name" value="ABC_tran"/>
    <property type="match status" value="1"/>
</dbReference>
<dbReference type="Gene3D" id="3.40.50.300">
    <property type="entry name" value="P-loop containing nucleotide triphosphate hydrolases"/>
    <property type="match status" value="1"/>
</dbReference>
<dbReference type="EMBL" id="AF076529">
    <property type="protein sequence ID" value="AAC69557.2"/>
    <property type="molecule type" value="Genomic_DNA"/>
</dbReference>
<keyword evidence="1" id="KW-0813">Transport</keyword>
<gene>
    <name evidence="5" type="primary">bviB</name>
</gene>
<proteinExistence type="predicted"/>
<dbReference type="GO" id="GO:0016887">
    <property type="term" value="F:ATP hydrolysis activity"/>
    <property type="evidence" value="ECO:0007669"/>
    <property type="project" value="InterPro"/>
</dbReference>
<keyword evidence="2" id="KW-0547">Nucleotide-binding</keyword>
<evidence type="ECO:0000256" key="2">
    <source>
        <dbReference type="ARBA" id="ARBA00022741"/>
    </source>
</evidence>
<dbReference type="InterPro" id="IPR051782">
    <property type="entry name" value="ABC_Transporter_VariousFunc"/>
</dbReference>
<evidence type="ECO:0000259" key="4">
    <source>
        <dbReference type="PROSITE" id="PS50893"/>
    </source>
</evidence>
<dbReference type="CDD" id="cd03230">
    <property type="entry name" value="ABC_DR_subfamily_A"/>
    <property type="match status" value="1"/>
</dbReference>
<evidence type="ECO:0000313" key="5">
    <source>
        <dbReference type="EMBL" id="AAC69557.2"/>
    </source>
</evidence>
<name>Q9ZGP8_BUTFI</name>
<accession>Q9ZGP8</accession>
<organism evidence="5">
    <name type="scientific">Butyrivibrio fibrisolvens</name>
    <dbReference type="NCBI Taxonomy" id="831"/>
    <lineage>
        <taxon>Bacteria</taxon>
        <taxon>Bacillati</taxon>
        <taxon>Bacillota</taxon>
        <taxon>Clostridia</taxon>
        <taxon>Lachnospirales</taxon>
        <taxon>Lachnospiraceae</taxon>
        <taxon>Butyrivibrio</taxon>
    </lineage>
</organism>
<dbReference type="SUPFAM" id="SSF52540">
    <property type="entry name" value="P-loop containing nucleoside triphosphate hydrolases"/>
    <property type="match status" value="1"/>
</dbReference>
<dbReference type="InterPro" id="IPR027417">
    <property type="entry name" value="P-loop_NTPase"/>
</dbReference>
<dbReference type="InterPro" id="IPR003593">
    <property type="entry name" value="AAA+_ATPase"/>
</dbReference>
<dbReference type="InterPro" id="IPR003439">
    <property type="entry name" value="ABC_transporter-like_ATP-bd"/>
</dbReference>
<evidence type="ECO:0000256" key="3">
    <source>
        <dbReference type="ARBA" id="ARBA00022840"/>
    </source>
</evidence>
<dbReference type="InterPro" id="IPR017871">
    <property type="entry name" value="ABC_transporter-like_CS"/>
</dbReference>
<reference evidence="5" key="1">
    <citation type="journal article" date="2003" name="Can. J. Microbiol.">
        <title>Butyrivibriocin AR10, a new cyclic bacteriocin produced by the ruminal anaerobe Butyrivibrio fibrisolvens AR10: characterization of the gene and peptide.</title>
        <authorList>
            <person name="Kalmokoff M.L."/>
            <person name="Cyr T.D."/>
            <person name="Hefford M.A."/>
            <person name="Whitford M.F."/>
            <person name="Teather R.M."/>
        </authorList>
    </citation>
    <scope>NUCLEOTIDE SEQUENCE</scope>
    <source>
        <strain evidence="5">AR10</strain>
    </source>
</reference>